<dbReference type="SUPFAM" id="SSF57716">
    <property type="entry name" value="Glucocorticoid receptor-like (DNA-binding domain)"/>
    <property type="match status" value="1"/>
</dbReference>
<keyword evidence="7" id="KW-1133">Transmembrane helix</keyword>
<feature type="transmembrane region" description="Helical" evidence="7">
    <location>
        <begin position="228"/>
        <end position="247"/>
    </location>
</feature>
<evidence type="ECO:0000256" key="3">
    <source>
        <dbReference type="ARBA" id="ARBA00022833"/>
    </source>
</evidence>
<evidence type="ECO:0000259" key="9">
    <source>
        <dbReference type="PROSITE" id="PS50023"/>
    </source>
</evidence>
<dbReference type="PROSITE" id="PS51263">
    <property type="entry name" value="ADF_H"/>
    <property type="match status" value="1"/>
</dbReference>
<feature type="region of interest" description="Disordered" evidence="6">
    <location>
        <begin position="691"/>
        <end position="713"/>
    </location>
</feature>
<dbReference type="AlphaFoldDB" id="A0A0L0DFI2"/>
<dbReference type="SUPFAM" id="SSF50044">
    <property type="entry name" value="SH3-domain"/>
    <property type="match status" value="1"/>
</dbReference>
<organism evidence="11 12">
    <name type="scientific">Thecamonas trahens ATCC 50062</name>
    <dbReference type="NCBI Taxonomy" id="461836"/>
    <lineage>
        <taxon>Eukaryota</taxon>
        <taxon>Apusozoa</taxon>
        <taxon>Apusomonadida</taxon>
        <taxon>Apusomonadidae</taxon>
        <taxon>Thecamonas</taxon>
    </lineage>
</organism>
<feature type="transmembrane region" description="Helical" evidence="7">
    <location>
        <begin position="75"/>
        <end position="99"/>
    </location>
</feature>
<dbReference type="InterPro" id="IPR002108">
    <property type="entry name" value="ADF-H"/>
</dbReference>
<feature type="transmembrane region" description="Helical" evidence="7">
    <location>
        <begin position="287"/>
        <end position="306"/>
    </location>
</feature>
<dbReference type="GO" id="GO:0046872">
    <property type="term" value="F:metal ion binding"/>
    <property type="evidence" value="ECO:0007669"/>
    <property type="project" value="UniProtKB-KW"/>
</dbReference>
<feature type="transmembrane region" description="Helical" evidence="7">
    <location>
        <begin position="318"/>
        <end position="337"/>
    </location>
</feature>
<dbReference type="Proteomes" id="UP000054408">
    <property type="component" value="Unassembled WGS sequence"/>
</dbReference>
<proteinExistence type="predicted"/>
<dbReference type="InterPro" id="IPR032675">
    <property type="entry name" value="LRR_dom_sf"/>
</dbReference>
<dbReference type="Pfam" id="PF00412">
    <property type="entry name" value="LIM"/>
    <property type="match status" value="1"/>
</dbReference>
<dbReference type="InterPro" id="IPR036028">
    <property type="entry name" value="SH3-like_dom_sf"/>
</dbReference>
<feature type="non-terminal residue" evidence="11">
    <location>
        <position position="1"/>
    </location>
</feature>
<feature type="transmembrane region" description="Helical" evidence="7">
    <location>
        <begin position="34"/>
        <end position="55"/>
    </location>
</feature>
<feature type="domain" description="ADF-H" evidence="10">
    <location>
        <begin position="546"/>
        <end position="682"/>
    </location>
</feature>
<feature type="domain" description="LIM zinc-binding" evidence="9">
    <location>
        <begin position="722"/>
        <end position="782"/>
    </location>
</feature>
<feature type="transmembrane region" description="Helical" evidence="7">
    <location>
        <begin position="164"/>
        <end position="182"/>
    </location>
</feature>
<evidence type="ECO:0000256" key="4">
    <source>
        <dbReference type="PROSITE-ProRule" id="PRU00125"/>
    </source>
</evidence>
<keyword evidence="1 5" id="KW-0728">SH3 domain</keyword>
<keyword evidence="7" id="KW-0812">Transmembrane</keyword>
<dbReference type="GO" id="GO:0030427">
    <property type="term" value="C:site of polarized growth"/>
    <property type="evidence" value="ECO:0007669"/>
    <property type="project" value="TreeGrafter"/>
</dbReference>
<dbReference type="EMBL" id="GL349464">
    <property type="protein sequence ID" value="KNC51072.1"/>
    <property type="molecule type" value="Genomic_DNA"/>
</dbReference>
<sequence>MIQTFSSRVSELLPLLTEPAAAFRGEYSRLRAGVELMVGAAVVVQLWLLSFQLNMPWRYTQLDKVAGWSLLENSQLPFMLMFWLAASLPLGYVGAFWLARSPLLRAAWHASRLGFFLGRSLIFGILFMPILNYMFQILLCPKVMGSRPRPTELHCWHGEHLGAAVYALAAAIVLIFQAFAEARTSDILMHESSNPLRTARHIVYLRTKVLVGVAALTGVKVFGHSQPVVQLVVFYVAAVTAIVYVSIRTPFVVTVHVDSFGPGVTEQEMERRAQEAAHEVPSALNDVIVGLFTAWLFFLIIASVNYRAGSASGVNATPYFMLLGIPGMAMIGFYLSWARRNVVKRSLPSKRKLPPPGTLEAFWRHPNHSHLVPVSDMGGHAVAMRVLSDAGATALMARLADAERGTLATGFVTRLEILGPNRYSLASAGWRRGGRMSRSGLGVLAPLMGEHSQLQAFKLEGQVVDDECVANFAQALSANASLVALELPNNGISESGLLSLVGIALGTRLARLNLSGNVVDPSARARVGDAVRAMLATEAERRGDDGLPLLEFDDSVAGAVAAVVDEDDSTRWVVLGYQSQPSSRGPNVLEVKATGEDGVEELAWELSDAGIQFALLQVVEPKTSLWKLVFITWVGESSPTSVRTFVNQHTADVAKVFRGYHVQINARSEDDIAESVVLDLVAKGVGADYSAHGEGQGMRSSAPRPKPKPKPKGFAIKVAAKPKCQVCKKDVFPADAVKDSGLTWHKACFRCSTCGLALNLKNFRSLKNVLYCGPHLPKAQHTQVADDIHTRRAVSAPKRTLAQGARVDLEGGKIVDRSQFDDAAFERESHLSSVNQSTENRPSESAYQGGIVPGSNTGPAVREWSKPKPAEPVADASASSGSTWGAPPPSSSSNSGGGWGARQNSTPAPAPEPEPEPEPAADDGWGQEAAAEPAADAGGWGQEAAAEPAADDGGWGEEAAAEPAADDGGWGQEAAAEPAADAGGWGQEAAAEPAADDGGWGEEAAAADDGGWGEEAAAADDGGWGEEAAAADDGGWGEEAAAAEGEWDPSQYEQCRVLYEYDAADDTEISLVEGEIVYVYEKVAEGWWIGGKDDGSEGMFPSNYCELIE</sequence>
<evidence type="ECO:0000256" key="7">
    <source>
        <dbReference type="SAM" id="Phobius"/>
    </source>
</evidence>
<evidence type="ECO:0000256" key="6">
    <source>
        <dbReference type="SAM" id="MobiDB-lite"/>
    </source>
</evidence>
<dbReference type="PANTHER" id="PTHR10829:SF25">
    <property type="entry name" value="DREBRIN-LIKE PROTEIN"/>
    <property type="match status" value="1"/>
</dbReference>
<dbReference type="PROSITE" id="PS50023">
    <property type="entry name" value="LIM_DOMAIN_2"/>
    <property type="match status" value="1"/>
</dbReference>
<dbReference type="RefSeq" id="XP_013756531.1">
    <property type="nucleotide sequence ID" value="XM_013901077.1"/>
</dbReference>
<dbReference type="eggNOG" id="KOG1702">
    <property type="taxonomic scope" value="Eukaryota"/>
</dbReference>
<dbReference type="InterPro" id="IPR001452">
    <property type="entry name" value="SH3_domain"/>
</dbReference>
<protein>
    <submittedName>
        <fullName evidence="11">Uncharacterized protein</fullName>
    </submittedName>
</protein>
<dbReference type="Gene3D" id="2.30.30.40">
    <property type="entry name" value="SH3 Domains"/>
    <property type="match status" value="1"/>
</dbReference>
<dbReference type="Gene3D" id="3.80.10.10">
    <property type="entry name" value="Ribonuclease Inhibitor"/>
    <property type="match status" value="1"/>
</dbReference>
<accession>A0A0L0DFI2</accession>
<evidence type="ECO:0000256" key="1">
    <source>
        <dbReference type="ARBA" id="ARBA00022443"/>
    </source>
</evidence>
<gene>
    <name evidence="11" type="ORF">AMSG_07061</name>
</gene>
<keyword evidence="12" id="KW-1185">Reference proteome</keyword>
<keyword evidence="7" id="KW-0472">Membrane</keyword>
<dbReference type="Gene3D" id="2.10.110.10">
    <property type="entry name" value="Cysteine Rich Protein"/>
    <property type="match status" value="1"/>
</dbReference>
<evidence type="ECO:0000259" key="8">
    <source>
        <dbReference type="PROSITE" id="PS50002"/>
    </source>
</evidence>
<evidence type="ECO:0000256" key="2">
    <source>
        <dbReference type="ARBA" id="ARBA00022723"/>
    </source>
</evidence>
<dbReference type="PROSITE" id="PS50002">
    <property type="entry name" value="SH3"/>
    <property type="match status" value="1"/>
</dbReference>
<dbReference type="InterPro" id="IPR001781">
    <property type="entry name" value="Znf_LIM"/>
</dbReference>
<dbReference type="eggNOG" id="KOG3655">
    <property type="taxonomic scope" value="Eukaryota"/>
</dbReference>
<dbReference type="CDD" id="cd09358">
    <property type="entry name" value="LIM_Mical_like"/>
    <property type="match status" value="1"/>
</dbReference>
<dbReference type="PROSITE" id="PS00478">
    <property type="entry name" value="LIM_DOMAIN_1"/>
    <property type="match status" value="1"/>
</dbReference>
<dbReference type="GO" id="GO:0051015">
    <property type="term" value="F:actin filament binding"/>
    <property type="evidence" value="ECO:0007669"/>
    <property type="project" value="TreeGrafter"/>
</dbReference>
<feature type="domain" description="SH3" evidence="8">
    <location>
        <begin position="1050"/>
        <end position="1109"/>
    </location>
</feature>
<evidence type="ECO:0000256" key="5">
    <source>
        <dbReference type="PROSITE-ProRule" id="PRU00192"/>
    </source>
</evidence>
<dbReference type="Pfam" id="PF14604">
    <property type="entry name" value="SH3_9"/>
    <property type="match status" value="1"/>
</dbReference>
<evidence type="ECO:0000313" key="11">
    <source>
        <dbReference type="EMBL" id="KNC51072.1"/>
    </source>
</evidence>
<dbReference type="InterPro" id="IPR029006">
    <property type="entry name" value="ADF-H/Gelsolin-like_dom_sf"/>
</dbReference>
<dbReference type="SUPFAM" id="SSF55753">
    <property type="entry name" value="Actin depolymerizing proteins"/>
    <property type="match status" value="1"/>
</dbReference>
<dbReference type="Gene3D" id="3.40.20.10">
    <property type="entry name" value="Severin"/>
    <property type="match status" value="1"/>
</dbReference>
<feature type="compositionally biased region" description="Low complexity" evidence="6">
    <location>
        <begin position="924"/>
        <end position="1008"/>
    </location>
</feature>
<dbReference type="PANTHER" id="PTHR10829">
    <property type="entry name" value="CORTACTIN AND DREBRIN"/>
    <property type="match status" value="1"/>
</dbReference>
<keyword evidence="4" id="KW-0440">LIM domain</keyword>
<dbReference type="GO" id="GO:0005884">
    <property type="term" value="C:actin filament"/>
    <property type="evidence" value="ECO:0007669"/>
    <property type="project" value="TreeGrafter"/>
</dbReference>
<feature type="transmembrane region" description="Helical" evidence="7">
    <location>
        <begin position="120"/>
        <end position="144"/>
    </location>
</feature>
<dbReference type="SUPFAM" id="SSF52047">
    <property type="entry name" value="RNI-like"/>
    <property type="match status" value="1"/>
</dbReference>
<evidence type="ECO:0000259" key="10">
    <source>
        <dbReference type="PROSITE" id="PS51263"/>
    </source>
</evidence>
<dbReference type="STRING" id="461836.A0A0L0DFI2"/>
<feature type="compositionally biased region" description="Polar residues" evidence="6">
    <location>
        <begin position="831"/>
        <end position="846"/>
    </location>
</feature>
<dbReference type="GO" id="GO:0030833">
    <property type="term" value="P:regulation of actin filament polymerization"/>
    <property type="evidence" value="ECO:0007669"/>
    <property type="project" value="TreeGrafter"/>
</dbReference>
<dbReference type="SMART" id="SM00326">
    <property type="entry name" value="SH3"/>
    <property type="match status" value="1"/>
</dbReference>
<dbReference type="GO" id="GO:0030864">
    <property type="term" value="C:cortical actin cytoskeleton"/>
    <property type="evidence" value="ECO:0007669"/>
    <property type="project" value="TreeGrafter"/>
</dbReference>
<dbReference type="SMART" id="SM00132">
    <property type="entry name" value="LIM"/>
    <property type="match status" value="1"/>
</dbReference>
<dbReference type="GeneID" id="25566081"/>
<name>A0A0L0DFI2_THETB</name>
<feature type="region of interest" description="Disordered" evidence="6">
    <location>
        <begin position="827"/>
        <end position="1008"/>
    </location>
</feature>
<reference evidence="11 12" key="1">
    <citation type="submission" date="2010-05" db="EMBL/GenBank/DDBJ databases">
        <title>The Genome Sequence of Thecamonas trahens ATCC 50062.</title>
        <authorList>
            <consortium name="The Broad Institute Genome Sequencing Platform"/>
            <person name="Russ C."/>
            <person name="Cuomo C."/>
            <person name="Shea T."/>
            <person name="Young S.K."/>
            <person name="Zeng Q."/>
            <person name="Koehrsen M."/>
            <person name="Haas B."/>
            <person name="Borodovsky M."/>
            <person name="Guigo R."/>
            <person name="Alvarado L."/>
            <person name="Berlin A."/>
            <person name="Bochicchio J."/>
            <person name="Borenstein D."/>
            <person name="Chapman S."/>
            <person name="Chen Z."/>
            <person name="Freedman E."/>
            <person name="Gellesch M."/>
            <person name="Goldberg J."/>
            <person name="Griggs A."/>
            <person name="Gujja S."/>
            <person name="Heilman E."/>
            <person name="Heiman D."/>
            <person name="Hepburn T."/>
            <person name="Howarth C."/>
            <person name="Jen D."/>
            <person name="Larson L."/>
            <person name="Mehta T."/>
            <person name="Park D."/>
            <person name="Pearson M."/>
            <person name="Roberts A."/>
            <person name="Saif S."/>
            <person name="Shenoy N."/>
            <person name="Sisk P."/>
            <person name="Stolte C."/>
            <person name="Sykes S."/>
            <person name="Thomson T."/>
            <person name="Walk T."/>
            <person name="White J."/>
            <person name="Yandava C."/>
            <person name="Burger G."/>
            <person name="Gray M.W."/>
            <person name="Holland P.W.H."/>
            <person name="King N."/>
            <person name="Lang F.B.F."/>
            <person name="Roger A.J."/>
            <person name="Ruiz-Trillo I."/>
            <person name="Lander E."/>
            <person name="Nusbaum C."/>
        </authorList>
    </citation>
    <scope>NUCLEOTIDE SEQUENCE [LARGE SCALE GENOMIC DNA]</scope>
    <source>
        <strain evidence="11 12">ATCC 50062</strain>
    </source>
</reference>
<dbReference type="OrthoDB" id="5971719at2759"/>
<evidence type="ECO:0000313" key="12">
    <source>
        <dbReference type="Proteomes" id="UP000054408"/>
    </source>
</evidence>
<dbReference type="Pfam" id="PF00241">
    <property type="entry name" value="Cofilin_ADF"/>
    <property type="match status" value="1"/>
</dbReference>
<keyword evidence="2 4" id="KW-0479">Metal-binding</keyword>
<keyword evidence="3 4" id="KW-0862">Zinc</keyword>